<name>A0A176VIG5_MARPO</name>
<comment type="caution">
    <text evidence="4">The sequence shown here is derived from an EMBL/GenBank/DDBJ whole genome shotgun (WGS) entry which is preliminary data.</text>
</comment>
<feature type="region of interest" description="Disordered" evidence="3">
    <location>
        <begin position="1"/>
        <end position="25"/>
    </location>
</feature>
<dbReference type="AlphaFoldDB" id="A0A176VIG5"/>
<protein>
    <recommendedName>
        <fullName evidence="6">GDSL esterase/lipase</fullName>
    </recommendedName>
</protein>
<dbReference type="PANTHER" id="PTHR45648:SF166">
    <property type="entry name" value="OS02G0617400 PROTEIN"/>
    <property type="match status" value="1"/>
</dbReference>
<accession>A0A176VIG5</accession>
<evidence type="ECO:0000313" key="4">
    <source>
        <dbReference type="EMBL" id="OAE20670.1"/>
    </source>
</evidence>
<dbReference type="GO" id="GO:0016788">
    <property type="term" value="F:hydrolase activity, acting on ester bonds"/>
    <property type="evidence" value="ECO:0007669"/>
    <property type="project" value="InterPro"/>
</dbReference>
<evidence type="ECO:0000256" key="1">
    <source>
        <dbReference type="ARBA" id="ARBA00008668"/>
    </source>
</evidence>
<dbReference type="Gene3D" id="3.40.50.1110">
    <property type="entry name" value="SGNH hydrolase"/>
    <property type="match status" value="1"/>
</dbReference>
<evidence type="ECO:0000313" key="5">
    <source>
        <dbReference type="Proteomes" id="UP000077202"/>
    </source>
</evidence>
<dbReference type="SUPFAM" id="SSF52266">
    <property type="entry name" value="SGNH hydrolase"/>
    <property type="match status" value="1"/>
</dbReference>
<dbReference type="InterPro" id="IPR001087">
    <property type="entry name" value="GDSL"/>
</dbReference>
<evidence type="ECO:0008006" key="6">
    <source>
        <dbReference type="Google" id="ProtNLM"/>
    </source>
</evidence>
<dbReference type="InterPro" id="IPR036514">
    <property type="entry name" value="SGNH_hydro_sf"/>
</dbReference>
<evidence type="ECO:0000256" key="2">
    <source>
        <dbReference type="ARBA" id="ARBA00022801"/>
    </source>
</evidence>
<dbReference type="CDD" id="cd01837">
    <property type="entry name" value="SGNH_plant_lipase_like"/>
    <property type="match status" value="1"/>
</dbReference>
<dbReference type="InterPro" id="IPR051058">
    <property type="entry name" value="GDSL_Est/Lipase"/>
</dbReference>
<dbReference type="InterPro" id="IPR035669">
    <property type="entry name" value="SGNH_plant_lipase-like"/>
</dbReference>
<dbReference type="EMBL" id="LVLJ01003591">
    <property type="protein sequence ID" value="OAE20670.1"/>
    <property type="molecule type" value="Genomic_DNA"/>
</dbReference>
<gene>
    <name evidence="4" type="ORF">AXG93_154s1440</name>
</gene>
<comment type="similarity">
    <text evidence="1">Belongs to the 'GDSL' lipolytic enzyme family.</text>
</comment>
<dbReference type="Proteomes" id="UP000077202">
    <property type="component" value="Unassembled WGS sequence"/>
</dbReference>
<sequence>MVQYNDHATQLPTGADHESSSCRGSLQNPQVVSIHRAISGVQSLIPRWDDKCPFEVRNDPSDFRNAVELRISLQSVRLESVGAQRAPRQRLNGRRGPRCHFCSCLSIVDAHLRRRRGVERIFLLPDSSRASSVCWSIISSAAAAAAMSRLREDLGLITFMAIVLAICGPEGWAIPGVRGQLQPDGRQRGRPVPALYIFGDSTADSGNNNEMFTIARANFPPYGRDFDTRHATGRFSNGRMTSDFITDFLRVPMVPPYVSLEAQMYSFQGANFASAGAGILNQTGNILGAKISQWQQIDLFLERRNYLIQMMGNEAAARHLRHAIYYIATGGNDYIHNWITNDTDAALLPHDQFNSLLLATFEQQLKVLYGGGARKVVVLGIGPVGCAPHFLWLSNTTTAACMETVNQYVSEYNDGLRAMLARFNQQNRGAHFVYRDIWDIVYRMSKTPLEFGFLIGTTACCGVGNYGGGDRCLTPLMVCRNPPDYVWWDEYHPSHRANFLIARQIWSGVDPSTTTNTSAAPSNVTYSFLTVQQLVNVQLESD</sequence>
<proteinExistence type="inferred from homology"/>
<keyword evidence="5" id="KW-1185">Reference proteome</keyword>
<reference evidence="4" key="1">
    <citation type="submission" date="2016-03" db="EMBL/GenBank/DDBJ databases">
        <title>Mechanisms controlling the formation of the plant cell surface in tip-growing cells are functionally conserved among land plants.</title>
        <authorList>
            <person name="Honkanen S."/>
            <person name="Jones V.A."/>
            <person name="Morieri G."/>
            <person name="Champion C."/>
            <person name="Hetherington A.J."/>
            <person name="Kelly S."/>
            <person name="Saint-Marcoux D."/>
            <person name="Proust H."/>
            <person name="Prescott H."/>
            <person name="Dolan L."/>
        </authorList>
    </citation>
    <scope>NUCLEOTIDE SEQUENCE [LARGE SCALE GENOMIC DNA]</scope>
    <source>
        <tissue evidence="4">Whole gametophyte</tissue>
    </source>
</reference>
<dbReference type="Pfam" id="PF00657">
    <property type="entry name" value="Lipase_GDSL"/>
    <property type="match status" value="1"/>
</dbReference>
<keyword evidence="2" id="KW-0378">Hydrolase</keyword>
<organism evidence="4 5">
    <name type="scientific">Marchantia polymorpha subsp. ruderalis</name>
    <dbReference type="NCBI Taxonomy" id="1480154"/>
    <lineage>
        <taxon>Eukaryota</taxon>
        <taxon>Viridiplantae</taxon>
        <taxon>Streptophyta</taxon>
        <taxon>Embryophyta</taxon>
        <taxon>Marchantiophyta</taxon>
        <taxon>Marchantiopsida</taxon>
        <taxon>Marchantiidae</taxon>
        <taxon>Marchantiales</taxon>
        <taxon>Marchantiaceae</taxon>
        <taxon>Marchantia</taxon>
    </lineage>
</organism>
<evidence type="ECO:0000256" key="3">
    <source>
        <dbReference type="SAM" id="MobiDB-lite"/>
    </source>
</evidence>
<feature type="compositionally biased region" description="Polar residues" evidence="3">
    <location>
        <begin position="1"/>
        <end position="12"/>
    </location>
</feature>
<dbReference type="PANTHER" id="PTHR45648">
    <property type="entry name" value="GDSL LIPASE/ACYLHYDROLASE FAMILY PROTEIN (AFU_ORTHOLOGUE AFUA_4G14700)"/>
    <property type="match status" value="1"/>
</dbReference>